<evidence type="ECO:0000313" key="6">
    <source>
        <dbReference type="Proteomes" id="UP000321577"/>
    </source>
</evidence>
<comment type="caution">
    <text evidence="5">The sequence shown here is derived from an EMBL/GenBank/DDBJ whole genome shotgun (WGS) entry which is preliminary data.</text>
</comment>
<gene>
    <name evidence="5" type="ORF">BGE01nite_20030</name>
</gene>
<evidence type="ECO:0000256" key="2">
    <source>
        <dbReference type="ARBA" id="ARBA00022741"/>
    </source>
</evidence>
<protein>
    <recommendedName>
        <fullName evidence="4">ABC transporter domain-containing protein</fullName>
    </recommendedName>
</protein>
<reference evidence="5 6" key="1">
    <citation type="submission" date="2019-07" db="EMBL/GenBank/DDBJ databases">
        <title>Whole genome shotgun sequence of Brevifollis gellanilyticus NBRC 108608.</title>
        <authorList>
            <person name="Hosoyama A."/>
            <person name="Uohara A."/>
            <person name="Ohji S."/>
            <person name="Ichikawa N."/>
        </authorList>
    </citation>
    <scope>NUCLEOTIDE SEQUENCE [LARGE SCALE GENOMIC DNA]</scope>
    <source>
        <strain evidence="5 6">NBRC 108608</strain>
    </source>
</reference>
<dbReference type="SUPFAM" id="SSF52540">
    <property type="entry name" value="P-loop containing nucleoside triphosphate hydrolases"/>
    <property type="match status" value="1"/>
</dbReference>
<dbReference type="InterPro" id="IPR003439">
    <property type="entry name" value="ABC_transporter-like_ATP-bd"/>
</dbReference>
<evidence type="ECO:0000256" key="3">
    <source>
        <dbReference type="ARBA" id="ARBA00022840"/>
    </source>
</evidence>
<proteinExistence type="predicted"/>
<dbReference type="PROSITE" id="PS00211">
    <property type="entry name" value="ABC_TRANSPORTER_1"/>
    <property type="match status" value="1"/>
</dbReference>
<dbReference type="InterPro" id="IPR017871">
    <property type="entry name" value="ABC_transporter-like_CS"/>
</dbReference>
<dbReference type="InterPro" id="IPR003593">
    <property type="entry name" value="AAA+_ATPase"/>
</dbReference>
<sequence length="217" mass="23712">MITLDSISWTAPGGRFALQNVSLAIPDNTYAVLMGSTGCGKTTLIEIICGLRRPRGGRVLLDGRDVTRLEPRERGIGYVPQDLALFPAKRVREQIHFPIKMRGMRDGEKIVQELVEELGIEHLMDRLPDMLSGGEKQRVALARALAAQPRVLLLDEPLSALDETTHGTALELLRTLQARHSLTVLHVTHSPSEAAALGQMRLRLLDGCVVEVATGSA</sequence>
<dbReference type="PANTHER" id="PTHR42781">
    <property type="entry name" value="SPERMIDINE/PUTRESCINE IMPORT ATP-BINDING PROTEIN POTA"/>
    <property type="match status" value="1"/>
</dbReference>
<dbReference type="AlphaFoldDB" id="A0A512M7J3"/>
<dbReference type="PROSITE" id="PS50893">
    <property type="entry name" value="ABC_TRANSPORTER_2"/>
    <property type="match status" value="1"/>
</dbReference>
<keyword evidence="3" id="KW-0067">ATP-binding</keyword>
<dbReference type="InterPro" id="IPR050093">
    <property type="entry name" value="ABC_SmlMolc_Importer"/>
</dbReference>
<dbReference type="OrthoDB" id="9785080at2"/>
<dbReference type="SMART" id="SM00382">
    <property type="entry name" value="AAA"/>
    <property type="match status" value="1"/>
</dbReference>
<keyword evidence="1" id="KW-0813">Transport</keyword>
<dbReference type="GO" id="GO:0016887">
    <property type="term" value="F:ATP hydrolysis activity"/>
    <property type="evidence" value="ECO:0007669"/>
    <property type="project" value="InterPro"/>
</dbReference>
<name>A0A512M7J3_9BACT</name>
<dbReference type="EMBL" id="BKAG01000011">
    <property type="protein sequence ID" value="GEP42712.1"/>
    <property type="molecule type" value="Genomic_DNA"/>
</dbReference>
<dbReference type="InterPro" id="IPR027417">
    <property type="entry name" value="P-loop_NTPase"/>
</dbReference>
<dbReference type="Pfam" id="PF00005">
    <property type="entry name" value="ABC_tran"/>
    <property type="match status" value="1"/>
</dbReference>
<dbReference type="GO" id="GO:0005524">
    <property type="term" value="F:ATP binding"/>
    <property type="evidence" value="ECO:0007669"/>
    <property type="project" value="UniProtKB-KW"/>
</dbReference>
<dbReference type="Proteomes" id="UP000321577">
    <property type="component" value="Unassembled WGS sequence"/>
</dbReference>
<accession>A0A512M7J3</accession>
<dbReference type="Gene3D" id="3.40.50.300">
    <property type="entry name" value="P-loop containing nucleotide triphosphate hydrolases"/>
    <property type="match status" value="1"/>
</dbReference>
<evidence type="ECO:0000256" key="1">
    <source>
        <dbReference type="ARBA" id="ARBA00022448"/>
    </source>
</evidence>
<organism evidence="5 6">
    <name type="scientific">Brevifollis gellanilyticus</name>
    <dbReference type="NCBI Taxonomy" id="748831"/>
    <lineage>
        <taxon>Bacteria</taxon>
        <taxon>Pseudomonadati</taxon>
        <taxon>Verrucomicrobiota</taxon>
        <taxon>Verrucomicrobiia</taxon>
        <taxon>Verrucomicrobiales</taxon>
        <taxon>Verrucomicrobiaceae</taxon>
    </lineage>
</organism>
<feature type="domain" description="ABC transporter" evidence="4">
    <location>
        <begin position="2"/>
        <end position="217"/>
    </location>
</feature>
<keyword evidence="6" id="KW-1185">Reference proteome</keyword>
<dbReference type="PANTHER" id="PTHR42781:SF4">
    <property type="entry name" value="SPERMIDINE_PUTRESCINE IMPORT ATP-BINDING PROTEIN POTA"/>
    <property type="match status" value="1"/>
</dbReference>
<evidence type="ECO:0000313" key="5">
    <source>
        <dbReference type="EMBL" id="GEP42712.1"/>
    </source>
</evidence>
<evidence type="ECO:0000259" key="4">
    <source>
        <dbReference type="PROSITE" id="PS50893"/>
    </source>
</evidence>
<keyword evidence="2" id="KW-0547">Nucleotide-binding</keyword>
<dbReference type="RefSeq" id="WP_146850301.1">
    <property type="nucleotide sequence ID" value="NZ_BKAG01000011.1"/>
</dbReference>